<dbReference type="Proteomes" id="UP001497516">
    <property type="component" value="Chromosome 3"/>
</dbReference>
<accession>A0AAV2DY61</accession>
<reference evidence="1 2" key="1">
    <citation type="submission" date="2024-04" db="EMBL/GenBank/DDBJ databases">
        <authorList>
            <person name="Fracassetti M."/>
        </authorList>
    </citation>
    <scope>NUCLEOTIDE SEQUENCE [LARGE SCALE GENOMIC DNA]</scope>
</reference>
<keyword evidence="2" id="KW-1185">Reference proteome</keyword>
<protein>
    <submittedName>
        <fullName evidence="1">Uncharacterized protein</fullName>
    </submittedName>
</protein>
<gene>
    <name evidence="1" type="ORF">LTRI10_LOCUS20053</name>
</gene>
<dbReference type="AlphaFoldDB" id="A0AAV2DY61"/>
<evidence type="ECO:0000313" key="1">
    <source>
        <dbReference type="EMBL" id="CAL1378478.1"/>
    </source>
</evidence>
<dbReference type="EMBL" id="OZ034816">
    <property type="protein sequence ID" value="CAL1378478.1"/>
    <property type="molecule type" value="Genomic_DNA"/>
</dbReference>
<organism evidence="1 2">
    <name type="scientific">Linum trigynum</name>
    <dbReference type="NCBI Taxonomy" id="586398"/>
    <lineage>
        <taxon>Eukaryota</taxon>
        <taxon>Viridiplantae</taxon>
        <taxon>Streptophyta</taxon>
        <taxon>Embryophyta</taxon>
        <taxon>Tracheophyta</taxon>
        <taxon>Spermatophyta</taxon>
        <taxon>Magnoliopsida</taxon>
        <taxon>eudicotyledons</taxon>
        <taxon>Gunneridae</taxon>
        <taxon>Pentapetalae</taxon>
        <taxon>rosids</taxon>
        <taxon>fabids</taxon>
        <taxon>Malpighiales</taxon>
        <taxon>Linaceae</taxon>
        <taxon>Linum</taxon>
    </lineage>
</organism>
<proteinExistence type="predicted"/>
<evidence type="ECO:0000313" key="2">
    <source>
        <dbReference type="Proteomes" id="UP001497516"/>
    </source>
</evidence>
<name>A0AAV2DY61_9ROSI</name>
<sequence>MICTESAARVGLCNFKLVVDAEGENGSAAAEPDLSAKVNGLQMPNPFVIGSSPLGTDYTVMKRASMEAGGAVIAKRGFTRFVARLF</sequence>